<evidence type="ECO:0000313" key="3">
    <source>
        <dbReference type="Proteomes" id="UP000494256"/>
    </source>
</evidence>
<dbReference type="Proteomes" id="UP000494256">
    <property type="component" value="Unassembled WGS sequence"/>
</dbReference>
<feature type="coiled-coil region" evidence="1">
    <location>
        <begin position="63"/>
        <end position="101"/>
    </location>
</feature>
<name>A0A8S0ZGC6_ARCPL</name>
<dbReference type="AlphaFoldDB" id="A0A8S0ZGC6"/>
<sequence length="251" mass="29470">MLMPSKPVQEMLDDNCSTSLNYQIFEEIVGPQLVLKIPIKTQRAGTDNRSFVLTSKDWKAVELKKQQKKMKEIQEKENKRIERLEKAKEKQLLKEKKKQTETIYKKNKAKNINLIKKSKPNSDSIKPKILIQSNVLIKPANRISSDIEEERGYTRELKIEPMIKVKHANITKLKEIKNRPILNAVEAENERSFKESEQVQMVKKELKKGPILDDHANFRDSRETRKDKIKVKENRLRPMTNEELLKVLEDD</sequence>
<accession>A0A8S0ZGC6</accession>
<dbReference type="OrthoDB" id="6097640at2759"/>
<protein>
    <submittedName>
        <fullName evidence="2">Uncharacterized protein</fullName>
    </submittedName>
</protein>
<comment type="caution">
    <text evidence="2">The sequence shown here is derived from an EMBL/GenBank/DDBJ whole genome shotgun (WGS) entry which is preliminary data.</text>
</comment>
<evidence type="ECO:0000313" key="2">
    <source>
        <dbReference type="EMBL" id="CAB3232769.1"/>
    </source>
</evidence>
<keyword evidence="1" id="KW-0175">Coiled coil</keyword>
<organism evidence="2 3">
    <name type="scientific">Arctia plantaginis</name>
    <name type="common">Wood tiger moth</name>
    <name type="synonym">Phalaena plantaginis</name>
    <dbReference type="NCBI Taxonomy" id="874455"/>
    <lineage>
        <taxon>Eukaryota</taxon>
        <taxon>Metazoa</taxon>
        <taxon>Ecdysozoa</taxon>
        <taxon>Arthropoda</taxon>
        <taxon>Hexapoda</taxon>
        <taxon>Insecta</taxon>
        <taxon>Pterygota</taxon>
        <taxon>Neoptera</taxon>
        <taxon>Endopterygota</taxon>
        <taxon>Lepidoptera</taxon>
        <taxon>Glossata</taxon>
        <taxon>Ditrysia</taxon>
        <taxon>Noctuoidea</taxon>
        <taxon>Erebidae</taxon>
        <taxon>Arctiinae</taxon>
        <taxon>Arctia</taxon>
    </lineage>
</organism>
<dbReference type="EMBL" id="CADEBD010000291">
    <property type="protein sequence ID" value="CAB3232769.1"/>
    <property type="molecule type" value="Genomic_DNA"/>
</dbReference>
<gene>
    <name evidence="2" type="ORF">APLA_LOCUS5811</name>
</gene>
<proteinExistence type="predicted"/>
<reference evidence="2 3" key="1">
    <citation type="submission" date="2020-04" db="EMBL/GenBank/DDBJ databases">
        <authorList>
            <person name="Wallbank WR R."/>
            <person name="Pardo Diaz C."/>
            <person name="Kozak K."/>
            <person name="Martin S."/>
            <person name="Jiggins C."/>
            <person name="Moest M."/>
            <person name="Warren A I."/>
            <person name="Byers J.R.P. K."/>
            <person name="Montejo-Kovacevich G."/>
            <person name="Yen C E."/>
        </authorList>
    </citation>
    <scope>NUCLEOTIDE SEQUENCE [LARGE SCALE GENOMIC DNA]</scope>
</reference>
<evidence type="ECO:0000256" key="1">
    <source>
        <dbReference type="SAM" id="Coils"/>
    </source>
</evidence>